<dbReference type="EMBL" id="FOCX01000121">
    <property type="protein sequence ID" value="SEP35236.1"/>
    <property type="molecule type" value="Genomic_DNA"/>
</dbReference>
<organism evidence="3 4">
    <name type="scientific">Halorientalis persicus</name>
    <dbReference type="NCBI Taxonomy" id="1367881"/>
    <lineage>
        <taxon>Archaea</taxon>
        <taxon>Methanobacteriati</taxon>
        <taxon>Methanobacteriota</taxon>
        <taxon>Stenosarchaea group</taxon>
        <taxon>Halobacteria</taxon>
        <taxon>Halobacteriales</taxon>
        <taxon>Haloarculaceae</taxon>
        <taxon>Halorientalis</taxon>
    </lineage>
</organism>
<feature type="transmembrane region" description="Helical" evidence="2">
    <location>
        <begin position="180"/>
        <end position="198"/>
    </location>
</feature>
<evidence type="ECO:0000256" key="2">
    <source>
        <dbReference type="SAM" id="Phobius"/>
    </source>
</evidence>
<evidence type="ECO:0000313" key="4">
    <source>
        <dbReference type="Proteomes" id="UP000198775"/>
    </source>
</evidence>
<sequence>IGVVAVPPLGMAMETDDKLPSLTASATESDQNTTQSNQTLLSQSELFGSVDDEKERKTTANLYFVAVNGTWFHALPDGTIGAPAPHGNVIPNVDTEIGNGTTVNETLEIDEENLPVYVWKVTQTCETTAYNASSSDLIADFDIPGCSGLRAPSEPPTENQTTPSPSPRETHTETTGGTGAGFDTITAIIGFCVVVFFIREQH</sequence>
<proteinExistence type="predicted"/>
<keyword evidence="2" id="KW-0812">Transmembrane</keyword>
<dbReference type="AlphaFoldDB" id="A0A1H8X5P3"/>
<accession>A0A1H8X5P3</accession>
<feature type="region of interest" description="Disordered" evidence="1">
    <location>
        <begin position="147"/>
        <end position="180"/>
    </location>
</feature>
<evidence type="ECO:0000313" key="3">
    <source>
        <dbReference type="EMBL" id="SEP35236.1"/>
    </source>
</evidence>
<evidence type="ECO:0000256" key="1">
    <source>
        <dbReference type="SAM" id="MobiDB-lite"/>
    </source>
</evidence>
<reference evidence="4" key="1">
    <citation type="submission" date="2016-10" db="EMBL/GenBank/DDBJ databases">
        <authorList>
            <person name="Varghese N."/>
            <person name="Submissions S."/>
        </authorList>
    </citation>
    <scope>NUCLEOTIDE SEQUENCE [LARGE SCALE GENOMIC DNA]</scope>
    <source>
        <strain evidence="4">IBRC-M 10043</strain>
    </source>
</reference>
<dbReference type="Proteomes" id="UP000198775">
    <property type="component" value="Unassembled WGS sequence"/>
</dbReference>
<dbReference type="RefSeq" id="WP_211611508.1">
    <property type="nucleotide sequence ID" value="NZ_FOCX01000121.1"/>
</dbReference>
<keyword evidence="4" id="KW-1185">Reference proteome</keyword>
<name>A0A1H8X5P3_9EURY</name>
<protein>
    <submittedName>
        <fullName evidence="3">Uncharacterized protein</fullName>
    </submittedName>
</protein>
<gene>
    <name evidence="3" type="ORF">SAMN05216388_11211</name>
</gene>
<keyword evidence="2" id="KW-0472">Membrane</keyword>
<feature type="non-terminal residue" evidence="3">
    <location>
        <position position="1"/>
    </location>
</feature>
<keyword evidence="2" id="KW-1133">Transmembrane helix</keyword>